<name>A0A8J2KVK9_9HEXA</name>
<proteinExistence type="predicted"/>
<dbReference type="AlphaFoldDB" id="A0A8J2KVK9"/>
<organism evidence="2 3">
    <name type="scientific">Allacma fusca</name>
    <dbReference type="NCBI Taxonomy" id="39272"/>
    <lineage>
        <taxon>Eukaryota</taxon>
        <taxon>Metazoa</taxon>
        <taxon>Ecdysozoa</taxon>
        <taxon>Arthropoda</taxon>
        <taxon>Hexapoda</taxon>
        <taxon>Collembola</taxon>
        <taxon>Symphypleona</taxon>
        <taxon>Sminthuridae</taxon>
        <taxon>Allacma</taxon>
    </lineage>
</organism>
<comment type="caution">
    <text evidence="2">The sequence shown here is derived from an EMBL/GenBank/DDBJ whole genome shotgun (WGS) entry which is preliminary data.</text>
</comment>
<feature type="transmembrane region" description="Helical" evidence="1">
    <location>
        <begin position="250"/>
        <end position="269"/>
    </location>
</feature>
<dbReference type="Proteomes" id="UP000708208">
    <property type="component" value="Unassembled WGS sequence"/>
</dbReference>
<sequence>MNLVLQIRSSIIYSIERQRLTSAKVQSWRKLVHLIRMQANFAGHWQKSHQLMLIIGAIIQATGLTFLILTSSFDVPNGGFFVLMQSSYVLLFAGRIYLKIYAANTIIHEESMIARELIFAKIPEGQFSIQFEVKFLHDMINQKPCLIKFGSYVTLSKSLILGCGLDGANDWSHMYTYIRSSIIYSMKRERLTSAKVQSWRKLVHLIRIQANFAGDWQKSHQLMLIIGSIIQVTGLTFMTLASSFDGPNGGFLKVMQSLYVLMVAGRIYLRIYAANTISHEESMIARELIFANVPEHEFSIQFEVSELFLSIA</sequence>
<evidence type="ECO:0000256" key="1">
    <source>
        <dbReference type="SAM" id="Phobius"/>
    </source>
</evidence>
<protein>
    <submittedName>
        <fullName evidence="2">Uncharacterized protein</fullName>
    </submittedName>
</protein>
<reference evidence="2" key="1">
    <citation type="submission" date="2021-06" db="EMBL/GenBank/DDBJ databases">
        <authorList>
            <person name="Hodson N. C."/>
            <person name="Mongue J. A."/>
            <person name="Jaron S. K."/>
        </authorList>
    </citation>
    <scope>NUCLEOTIDE SEQUENCE</scope>
</reference>
<keyword evidence="1" id="KW-1133">Transmembrane helix</keyword>
<keyword evidence="3" id="KW-1185">Reference proteome</keyword>
<evidence type="ECO:0000313" key="2">
    <source>
        <dbReference type="EMBL" id="CAG7822271.1"/>
    </source>
</evidence>
<gene>
    <name evidence="2" type="ORF">AFUS01_LOCUS32554</name>
</gene>
<keyword evidence="1" id="KW-0472">Membrane</keyword>
<feature type="transmembrane region" description="Helical" evidence="1">
    <location>
        <begin position="51"/>
        <end position="73"/>
    </location>
</feature>
<evidence type="ECO:0000313" key="3">
    <source>
        <dbReference type="Proteomes" id="UP000708208"/>
    </source>
</evidence>
<accession>A0A8J2KVK9</accession>
<dbReference type="EMBL" id="CAJVCH010525913">
    <property type="protein sequence ID" value="CAG7822271.1"/>
    <property type="molecule type" value="Genomic_DNA"/>
</dbReference>
<keyword evidence="1" id="KW-0812">Transmembrane</keyword>
<feature type="transmembrane region" description="Helical" evidence="1">
    <location>
        <begin position="79"/>
        <end position="98"/>
    </location>
</feature>
<feature type="transmembrane region" description="Helical" evidence="1">
    <location>
        <begin position="222"/>
        <end position="244"/>
    </location>
</feature>